<protein>
    <submittedName>
        <fullName evidence="1">Uncharacterized protein</fullName>
    </submittedName>
</protein>
<sequence>MTYPCTCHQANEQGDKVVPVLPRKLKVNEEEIVKDYGKKDLAFEPLFNKIYIYIYICVCVCVTNLKKIVQVKDYGKKDLAFEPLFNKNDVASSGLKFNHSP</sequence>
<proteinExistence type="predicted"/>
<keyword evidence="2" id="KW-1185">Reference proteome</keyword>
<dbReference type="AlphaFoldDB" id="A0AAV3QVF7"/>
<gene>
    <name evidence="1" type="ORF">LIER_22007</name>
</gene>
<reference evidence="1 2" key="1">
    <citation type="submission" date="2024-01" db="EMBL/GenBank/DDBJ databases">
        <title>The complete chloroplast genome sequence of Lithospermum erythrorhizon: insights into the phylogenetic relationship among Boraginaceae species and the maternal lineages of purple gromwells.</title>
        <authorList>
            <person name="Okada T."/>
            <person name="Watanabe K."/>
        </authorList>
    </citation>
    <scope>NUCLEOTIDE SEQUENCE [LARGE SCALE GENOMIC DNA]</scope>
</reference>
<organism evidence="1 2">
    <name type="scientific">Lithospermum erythrorhizon</name>
    <name type="common">Purple gromwell</name>
    <name type="synonym">Lithospermum officinale var. erythrorhizon</name>
    <dbReference type="NCBI Taxonomy" id="34254"/>
    <lineage>
        <taxon>Eukaryota</taxon>
        <taxon>Viridiplantae</taxon>
        <taxon>Streptophyta</taxon>
        <taxon>Embryophyta</taxon>
        <taxon>Tracheophyta</taxon>
        <taxon>Spermatophyta</taxon>
        <taxon>Magnoliopsida</taxon>
        <taxon>eudicotyledons</taxon>
        <taxon>Gunneridae</taxon>
        <taxon>Pentapetalae</taxon>
        <taxon>asterids</taxon>
        <taxon>lamiids</taxon>
        <taxon>Boraginales</taxon>
        <taxon>Boraginaceae</taxon>
        <taxon>Boraginoideae</taxon>
        <taxon>Lithospermeae</taxon>
        <taxon>Lithospermum</taxon>
    </lineage>
</organism>
<dbReference type="EMBL" id="BAABME010005918">
    <property type="protein sequence ID" value="GAA0166967.1"/>
    <property type="molecule type" value="Genomic_DNA"/>
</dbReference>
<evidence type="ECO:0000313" key="2">
    <source>
        <dbReference type="Proteomes" id="UP001454036"/>
    </source>
</evidence>
<evidence type="ECO:0000313" key="1">
    <source>
        <dbReference type="EMBL" id="GAA0166967.1"/>
    </source>
</evidence>
<dbReference type="Proteomes" id="UP001454036">
    <property type="component" value="Unassembled WGS sequence"/>
</dbReference>
<accession>A0AAV3QVF7</accession>
<name>A0AAV3QVF7_LITER</name>
<comment type="caution">
    <text evidence="1">The sequence shown here is derived from an EMBL/GenBank/DDBJ whole genome shotgun (WGS) entry which is preliminary data.</text>
</comment>